<dbReference type="Proteomes" id="UP000294164">
    <property type="component" value="Unassembled WGS sequence"/>
</dbReference>
<protein>
    <submittedName>
        <fullName evidence="1">Uncharacterized protein</fullName>
    </submittedName>
</protein>
<comment type="caution">
    <text evidence="1">The sequence shown here is derived from an EMBL/GenBank/DDBJ whole genome shotgun (WGS) entry which is preliminary data.</text>
</comment>
<proteinExistence type="predicted"/>
<organism evidence="1 2">
    <name type="scientific">Pseudoxanthomonas winnipegensis</name>
    <dbReference type="NCBI Taxonomy" id="2480810"/>
    <lineage>
        <taxon>Bacteria</taxon>
        <taxon>Pseudomonadati</taxon>
        <taxon>Pseudomonadota</taxon>
        <taxon>Gammaproteobacteria</taxon>
        <taxon>Lysobacterales</taxon>
        <taxon>Lysobacteraceae</taxon>
        <taxon>Pseudoxanthomonas</taxon>
    </lineage>
</organism>
<dbReference type="RefSeq" id="WP_130534277.1">
    <property type="nucleotide sequence ID" value="NZ_SHMG01000004.1"/>
</dbReference>
<sequence>MKLEIEKLKEAFDVIIKNFYEIKYGQSIDLESNLYWNIPAGELCNFESEPRPDVGDVHEDYQDLMRIVSGIQPPLASHLITLSSILRAVGEQASSGSAVVDDGSRSS</sequence>
<dbReference type="OrthoDB" id="6630352at2"/>
<gene>
    <name evidence="1" type="ORF">EA655_09490</name>
</gene>
<dbReference type="EMBL" id="SHMG01000004">
    <property type="protein sequence ID" value="TAA43490.1"/>
    <property type="molecule type" value="Genomic_DNA"/>
</dbReference>
<dbReference type="AlphaFoldDB" id="A0A4Q8M5H9"/>
<name>A0A4Q8M5H9_9GAMM</name>
<evidence type="ECO:0000313" key="2">
    <source>
        <dbReference type="Proteomes" id="UP000294164"/>
    </source>
</evidence>
<accession>A0A4Q8M5H9</accession>
<evidence type="ECO:0000313" key="1">
    <source>
        <dbReference type="EMBL" id="TAA43490.1"/>
    </source>
</evidence>
<reference evidence="1 2" key="1">
    <citation type="submission" date="2019-02" db="EMBL/GenBank/DDBJ databases">
        <title>WGS of Pseudoxanthomonas species novum from clinical isolates.</title>
        <authorList>
            <person name="Bernier A.-M."/>
            <person name="Bernard K."/>
            <person name="Vachon A."/>
        </authorList>
    </citation>
    <scope>NUCLEOTIDE SEQUENCE [LARGE SCALE GENOMIC DNA]</scope>
    <source>
        <strain evidence="1 2">NML130969</strain>
    </source>
</reference>